<dbReference type="InterPro" id="IPR006860">
    <property type="entry name" value="FecR"/>
</dbReference>
<feature type="domain" description="FecR protein" evidence="1">
    <location>
        <begin position="115"/>
        <end position="211"/>
    </location>
</feature>
<dbReference type="PIRSF" id="PIRSF018266">
    <property type="entry name" value="FecR"/>
    <property type="match status" value="1"/>
</dbReference>
<evidence type="ECO:0000259" key="2">
    <source>
        <dbReference type="Pfam" id="PF16220"/>
    </source>
</evidence>
<evidence type="ECO:0000259" key="1">
    <source>
        <dbReference type="Pfam" id="PF04773"/>
    </source>
</evidence>
<dbReference type="EMBL" id="JBHSEW010000001">
    <property type="protein sequence ID" value="MFC4620985.1"/>
    <property type="molecule type" value="Genomic_DNA"/>
</dbReference>
<evidence type="ECO:0000313" key="4">
    <source>
        <dbReference type="Proteomes" id="UP001595967"/>
    </source>
</evidence>
<feature type="domain" description="FecR N-terminal" evidence="2">
    <location>
        <begin position="22"/>
        <end position="61"/>
    </location>
</feature>
<proteinExistence type="predicted"/>
<dbReference type="PANTHER" id="PTHR30273">
    <property type="entry name" value="PERIPLASMIC SIGNAL SENSOR AND SIGMA FACTOR ACTIVATOR FECR-RELATED"/>
    <property type="match status" value="1"/>
</dbReference>
<accession>A0ABV9GUJ8</accession>
<protein>
    <submittedName>
        <fullName evidence="3">FecR domain-containing protein</fullName>
    </submittedName>
</protein>
<name>A0ABV9GUJ8_9BURK</name>
<reference evidence="4" key="1">
    <citation type="journal article" date="2019" name="Int. J. Syst. Evol. Microbiol.">
        <title>The Global Catalogue of Microorganisms (GCM) 10K type strain sequencing project: providing services to taxonomists for standard genome sequencing and annotation.</title>
        <authorList>
            <consortium name="The Broad Institute Genomics Platform"/>
            <consortium name="The Broad Institute Genome Sequencing Center for Infectious Disease"/>
            <person name="Wu L."/>
            <person name="Ma J."/>
        </authorList>
    </citation>
    <scope>NUCLEOTIDE SEQUENCE [LARGE SCALE GENOMIC DNA]</scope>
    <source>
        <strain evidence="4">JCM 11650</strain>
    </source>
</reference>
<dbReference type="InterPro" id="IPR032623">
    <property type="entry name" value="FecR_N"/>
</dbReference>
<dbReference type="InterPro" id="IPR012373">
    <property type="entry name" value="Ferrdict_sens_TM"/>
</dbReference>
<dbReference type="Proteomes" id="UP001595967">
    <property type="component" value="Unassembled WGS sequence"/>
</dbReference>
<keyword evidence="4" id="KW-1185">Reference proteome</keyword>
<dbReference type="PANTHER" id="PTHR30273:SF2">
    <property type="entry name" value="PROTEIN FECR"/>
    <property type="match status" value="1"/>
</dbReference>
<dbReference type="RefSeq" id="WP_377723489.1">
    <property type="nucleotide sequence ID" value="NZ_JBHSEW010000001.1"/>
</dbReference>
<gene>
    <name evidence="3" type="ORF">ACFO3A_01960</name>
</gene>
<evidence type="ECO:0000313" key="3">
    <source>
        <dbReference type="EMBL" id="MFC4620985.1"/>
    </source>
</evidence>
<comment type="caution">
    <text evidence="3">The sequence shown here is derived from an EMBL/GenBank/DDBJ whole genome shotgun (WGS) entry which is preliminary data.</text>
</comment>
<dbReference type="Pfam" id="PF04773">
    <property type="entry name" value="FecR"/>
    <property type="match status" value="1"/>
</dbReference>
<dbReference type="Gene3D" id="2.60.120.1440">
    <property type="match status" value="1"/>
</dbReference>
<sequence length="325" mass="34950">MTRPVAPAPDTAPDIPAAILLEAADWLVLLQSGEATVQDHARLERWCQHSPAHAAAWERAQGMLGTFRQVPPKLGHGTLLRPARPRRRQFLLGLAAVPAGLLAWRLLPWQEWRADLATGPGQQQTLTLADGSQLVLNTRSALNVAFTAAERRLTLVAGEILVTTSHQDPSPAPRPFIVGTVHGSMRALGTRFTVRRAQDATHLTVLEGAVEVRPADGGQPAIVRAGEQIGFTAAAAQSVQPVDVASAALWERGLLLARDMRLDELVAELARYHSGVLRCDPAVAGLTVSGAFPVTDTLASLDMLEQSLPVRIGSVTPYWLIVKPR</sequence>
<dbReference type="Pfam" id="PF16220">
    <property type="entry name" value="DUF4880"/>
    <property type="match status" value="1"/>
</dbReference>
<organism evidence="3 4">
    <name type="scientific">Comamonas nitrativorans</name>
    <dbReference type="NCBI Taxonomy" id="108437"/>
    <lineage>
        <taxon>Bacteria</taxon>
        <taxon>Pseudomonadati</taxon>
        <taxon>Pseudomonadota</taxon>
        <taxon>Betaproteobacteria</taxon>
        <taxon>Burkholderiales</taxon>
        <taxon>Comamonadaceae</taxon>
        <taxon>Comamonas</taxon>
    </lineage>
</organism>